<evidence type="ECO:0000256" key="1">
    <source>
        <dbReference type="SAM" id="Phobius"/>
    </source>
</evidence>
<feature type="transmembrane region" description="Helical" evidence="1">
    <location>
        <begin position="110"/>
        <end position="131"/>
    </location>
</feature>
<accession>A0ABY8G1Q9</accession>
<name>A0ABY8G1Q9_9ACTO</name>
<keyword evidence="1" id="KW-0812">Transmembrane</keyword>
<feature type="transmembrane region" description="Helical" evidence="1">
    <location>
        <begin position="7"/>
        <end position="26"/>
    </location>
</feature>
<dbReference type="RefSeq" id="WP_278012926.1">
    <property type="nucleotide sequence ID" value="NZ_CP121208.1"/>
</dbReference>
<feature type="transmembrane region" description="Helical" evidence="1">
    <location>
        <begin position="46"/>
        <end position="63"/>
    </location>
</feature>
<keyword evidence="3" id="KW-1185">Reference proteome</keyword>
<organism evidence="2 3">
    <name type="scientific">Arcanobacterium canis</name>
    <dbReference type="NCBI Taxonomy" id="999183"/>
    <lineage>
        <taxon>Bacteria</taxon>
        <taxon>Bacillati</taxon>
        <taxon>Actinomycetota</taxon>
        <taxon>Actinomycetes</taxon>
        <taxon>Actinomycetales</taxon>
        <taxon>Actinomycetaceae</taxon>
        <taxon>Arcanobacterium</taxon>
    </lineage>
</organism>
<dbReference type="PANTHER" id="PTHR37309:SF1">
    <property type="entry name" value="SLR0284 PROTEIN"/>
    <property type="match status" value="1"/>
</dbReference>
<gene>
    <name evidence="2" type="ORF">P7079_00680</name>
</gene>
<proteinExistence type="predicted"/>
<dbReference type="Pfam" id="PF04020">
    <property type="entry name" value="Phage_holin_4_2"/>
    <property type="match status" value="1"/>
</dbReference>
<dbReference type="EMBL" id="CP121208">
    <property type="protein sequence ID" value="WFM83531.1"/>
    <property type="molecule type" value="Genomic_DNA"/>
</dbReference>
<dbReference type="PANTHER" id="PTHR37309">
    <property type="entry name" value="SLR0284 PROTEIN"/>
    <property type="match status" value="1"/>
</dbReference>
<evidence type="ECO:0000313" key="3">
    <source>
        <dbReference type="Proteomes" id="UP001215216"/>
    </source>
</evidence>
<dbReference type="InterPro" id="IPR007165">
    <property type="entry name" value="Phage_holin_4_2"/>
</dbReference>
<feature type="transmembrane region" description="Helical" evidence="1">
    <location>
        <begin position="75"/>
        <end position="98"/>
    </location>
</feature>
<sequence>MKFSITIIFNAIALWVATALLAGISLDGTLKAGSVLAGLGPTGSRIVYFVLAGLVLACVNALVRPVVKLLSLPFYVLTLGLFFVVVNALMLKLTAWITASFDLHLVVTNFGWALLGGIVVGAVNWGLRAIFAEVETLN</sequence>
<keyword evidence="1" id="KW-1133">Transmembrane helix</keyword>
<evidence type="ECO:0000313" key="2">
    <source>
        <dbReference type="EMBL" id="WFM83531.1"/>
    </source>
</evidence>
<reference evidence="2 3" key="1">
    <citation type="submission" date="2023-03" db="EMBL/GenBank/DDBJ databases">
        <title>Complete genome of Arcanobacterium canis strain DSM 25104 isolated in 2010 from a canine otitis externa in Germany.</title>
        <authorList>
            <person name="Borowiak M."/>
            <person name="Kreitlow A."/>
            <person name="Malorny B."/>
            <person name="Laemmler C."/>
            <person name="Prenger-Berninghoff E."/>
            <person name="Ploetz M."/>
            <person name="Abdulmawjood A."/>
        </authorList>
    </citation>
    <scope>NUCLEOTIDE SEQUENCE [LARGE SCALE GENOMIC DNA]</scope>
    <source>
        <strain evidence="2 3">DSM 25104</strain>
    </source>
</reference>
<protein>
    <submittedName>
        <fullName evidence="2">Phage holin family protein</fullName>
    </submittedName>
</protein>
<keyword evidence="1" id="KW-0472">Membrane</keyword>
<dbReference type="Proteomes" id="UP001215216">
    <property type="component" value="Chromosome"/>
</dbReference>